<dbReference type="InterPro" id="IPR018303">
    <property type="entry name" value="ATPase_P-typ_P_site"/>
</dbReference>
<keyword evidence="13" id="KW-1185">Reference proteome</keyword>
<feature type="domain" description="Cation-transporting P-type ATPase C-terminal" evidence="11">
    <location>
        <begin position="400"/>
        <end position="440"/>
    </location>
</feature>
<dbReference type="InterPro" id="IPR036412">
    <property type="entry name" value="HAD-like_sf"/>
</dbReference>
<keyword evidence="9 10" id="KW-0472">Membrane</keyword>
<keyword evidence="8 10" id="KW-1133">Transmembrane helix</keyword>
<dbReference type="Pfam" id="PF13246">
    <property type="entry name" value="Cation_ATPase"/>
    <property type="match status" value="1"/>
</dbReference>
<dbReference type="InterPro" id="IPR023298">
    <property type="entry name" value="ATPase_P-typ_TM_dom_sf"/>
</dbReference>
<dbReference type="PRINTS" id="PR00119">
    <property type="entry name" value="CATATPASE"/>
</dbReference>
<keyword evidence="3" id="KW-0479">Metal-binding</keyword>
<dbReference type="SFLD" id="SFLDF00027">
    <property type="entry name" value="p-type_atpase"/>
    <property type="match status" value="1"/>
</dbReference>
<dbReference type="PANTHER" id="PTHR24093">
    <property type="entry name" value="CATION TRANSPORTING ATPASE"/>
    <property type="match status" value="1"/>
</dbReference>
<dbReference type="FunFam" id="3.40.50.1000:FF:000011">
    <property type="entry name" value="Calcium-transporting ATPase"/>
    <property type="match status" value="1"/>
</dbReference>
<dbReference type="InterPro" id="IPR023214">
    <property type="entry name" value="HAD_sf"/>
</dbReference>
<evidence type="ECO:0000256" key="5">
    <source>
        <dbReference type="ARBA" id="ARBA00022840"/>
    </source>
</evidence>
<feature type="transmembrane region" description="Helical" evidence="10">
    <location>
        <begin position="577"/>
        <end position="601"/>
    </location>
</feature>
<dbReference type="Proteomes" id="UP000823749">
    <property type="component" value="Chromosome 8"/>
</dbReference>
<evidence type="ECO:0000256" key="3">
    <source>
        <dbReference type="ARBA" id="ARBA00022723"/>
    </source>
</evidence>
<evidence type="ECO:0000256" key="9">
    <source>
        <dbReference type="ARBA" id="ARBA00023136"/>
    </source>
</evidence>
<dbReference type="PROSITE" id="PS00154">
    <property type="entry name" value="ATPASE_E1_E2"/>
    <property type="match status" value="1"/>
</dbReference>
<dbReference type="GO" id="GO:0005524">
    <property type="term" value="F:ATP binding"/>
    <property type="evidence" value="ECO:0007669"/>
    <property type="project" value="UniProtKB-KW"/>
</dbReference>
<feature type="domain" description="Cation-transporting P-type ATPase C-terminal" evidence="11">
    <location>
        <begin position="506"/>
        <end position="630"/>
    </location>
</feature>
<proteinExistence type="predicted"/>
<dbReference type="GO" id="GO:0046872">
    <property type="term" value="F:metal ion binding"/>
    <property type="evidence" value="ECO:0007669"/>
    <property type="project" value="UniProtKB-KW"/>
</dbReference>
<protein>
    <recommendedName>
        <fullName evidence="11">Cation-transporting P-type ATPase C-terminal domain-containing protein</fullName>
    </recommendedName>
</protein>
<dbReference type="Gene3D" id="1.20.1110.10">
    <property type="entry name" value="Calcium-transporting ATPase, transmembrane domain"/>
    <property type="match status" value="2"/>
</dbReference>
<evidence type="ECO:0000256" key="4">
    <source>
        <dbReference type="ARBA" id="ARBA00022741"/>
    </source>
</evidence>
<dbReference type="Pfam" id="PF00689">
    <property type="entry name" value="Cation_ATPase_C"/>
    <property type="match status" value="2"/>
</dbReference>
<evidence type="ECO:0000313" key="13">
    <source>
        <dbReference type="Proteomes" id="UP000823749"/>
    </source>
</evidence>
<dbReference type="SFLD" id="SFLDS00003">
    <property type="entry name" value="Haloacid_Dehalogenase"/>
    <property type="match status" value="1"/>
</dbReference>
<dbReference type="EMBL" id="JACTNZ010000008">
    <property type="protein sequence ID" value="KAG5538098.1"/>
    <property type="molecule type" value="Genomic_DNA"/>
</dbReference>
<dbReference type="GO" id="GO:0016887">
    <property type="term" value="F:ATP hydrolysis activity"/>
    <property type="evidence" value="ECO:0007669"/>
    <property type="project" value="InterPro"/>
</dbReference>
<evidence type="ECO:0000256" key="7">
    <source>
        <dbReference type="ARBA" id="ARBA00022967"/>
    </source>
</evidence>
<name>A0AAV6JCZ5_9ERIC</name>
<feature type="transmembrane region" description="Helical" evidence="10">
    <location>
        <begin position="498"/>
        <end position="519"/>
    </location>
</feature>
<dbReference type="InterPro" id="IPR044492">
    <property type="entry name" value="P_typ_ATPase_HD_dom"/>
</dbReference>
<evidence type="ECO:0000256" key="10">
    <source>
        <dbReference type="SAM" id="Phobius"/>
    </source>
</evidence>
<organism evidence="12 13">
    <name type="scientific">Rhododendron griersonianum</name>
    <dbReference type="NCBI Taxonomy" id="479676"/>
    <lineage>
        <taxon>Eukaryota</taxon>
        <taxon>Viridiplantae</taxon>
        <taxon>Streptophyta</taxon>
        <taxon>Embryophyta</taxon>
        <taxon>Tracheophyta</taxon>
        <taxon>Spermatophyta</taxon>
        <taxon>Magnoliopsida</taxon>
        <taxon>eudicotyledons</taxon>
        <taxon>Gunneridae</taxon>
        <taxon>Pentapetalae</taxon>
        <taxon>asterids</taxon>
        <taxon>Ericales</taxon>
        <taxon>Ericaceae</taxon>
        <taxon>Ericoideae</taxon>
        <taxon>Rhodoreae</taxon>
        <taxon>Rhododendron</taxon>
    </lineage>
</organism>
<dbReference type="InterPro" id="IPR006068">
    <property type="entry name" value="ATPase_P-typ_cation-transptr_C"/>
</dbReference>
<keyword evidence="2 10" id="KW-0812">Transmembrane</keyword>
<keyword evidence="6" id="KW-0460">Magnesium</keyword>
<evidence type="ECO:0000256" key="6">
    <source>
        <dbReference type="ARBA" id="ARBA00022842"/>
    </source>
</evidence>
<evidence type="ECO:0000256" key="8">
    <source>
        <dbReference type="ARBA" id="ARBA00022989"/>
    </source>
</evidence>
<feature type="transmembrane region" description="Helical" evidence="10">
    <location>
        <begin position="470"/>
        <end position="486"/>
    </location>
</feature>
<dbReference type="FunFam" id="3.40.1110.10:FF:000013">
    <property type="entry name" value="Calcium-transporting ATPase"/>
    <property type="match status" value="1"/>
</dbReference>
<evidence type="ECO:0000256" key="1">
    <source>
        <dbReference type="ARBA" id="ARBA00004141"/>
    </source>
</evidence>
<dbReference type="PRINTS" id="PR00121">
    <property type="entry name" value="NAKATPASE"/>
</dbReference>
<dbReference type="InterPro" id="IPR001757">
    <property type="entry name" value="P_typ_ATPase"/>
</dbReference>
<dbReference type="PANTHER" id="PTHR24093:SF520">
    <property type="entry name" value="CALCIUM-TRANSPORTING ATPASE 9, PLASMA MEMBRANE-TYPE"/>
    <property type="match status" value="1"/>
</dbReference>
<dbReference type="AlphaFoldDB" id="A0AAV6JCZ5"/>
<dbReference type="Gene3D" id="3.40.50.1000">
    <property type="entry name" value="HAD superfamily/HAD-like"/>
    <property type="match status" value="1"/>
</dbReference>
<dbReference type="SUPFAM" id="SSF56784">
    <property type="entry name" value="HAD-like"/>
    <property type="match status" value="1"/>
</dbReference>
<keyword evidence="4" id="KW-0547">Nucleotide-binding</keyword>
<keyword evidence="7" id="KW-1278">Translocase</keyword>
<dbReference type="SFLD" id="SFLDG00002">
    <property type="entry name" value="C1.7:_P-type_atpase_like"/>
    <property type="match status" value="1"/>
</dbReference>
<dbReference type="InterPro" id="IPR023299">
    <property type="entry name" value="ATPase_P-typ_cyto_dom_N"/>
</dbReference>
<comment type="subcellular location">
    <subcellularLocation>
        <location evidence="1">Membrane</location>
        <topology evidence="1">Multi-pass membrane protein</topology>
    </subcellularLocation>
</comment>
<dbReference type="GO" id="GO:0005388">
    <property type="term" value="F:P-type calcium transporter activity"/>
    <property type="evidence" value="ECO:0007669"/>
    <property type="project" value="TreeGrafter"/>
</dbReference>
<comment type="caution">
    <text evidence="12">The sequence shown here is derived from an EMBL/GenBank/DDBJ whole genome shotgun (WGS) entry which is preliminary data.</text>
</comment>
<dbReference type="SUPFAM" id="SSF81660">
    <property type="entry name" value="Metal cation-transporting ATPase, ATP-binding domain N"/>
    <property type="match status" value="1"/>
</dbReference>
<dbReference type="GO" id="GO:0005886">
    <property type="term" value="C:plasma membrane"/>
    <property type="evidence" value="ECO:0007669"/>
    <property type="project" value="TreeGrafter"/>
</dbReference>
<feature type="transmembrane region" description="Helical" evidence="10">
    <location>
        <begin position="607"/>
        <end position="630"/>
    </location>
</feature>
<reference evidence="12" key="1">
    <citation type="submission" date="2020-08" db="EMBL/GenBank/DDBJ databases">
        <title>Plant Genome Project.</title>
        <authorList>
            <person name="Zhang R.-G."/>
        </authorList>
    </citation>
    <scope>NUCLEOTIDE SEQUENCE</scope>
    <source>
        <strain evidence="12">WSP0</strain>
        <tissue evidence="12">Leaf</tissue>
    </source>
</reference>
<dbReference type="Gene3D" id="3.40.1110.10">
    <property type="entry name" value="Calcium-transporting ATPase, cytoplasmic domain N"/>
    <property type="match status" value="1"/>
</dbReference>
<keyword evidence="5" id="KW-0067">ATP-binding</keyword>
<evidence type="ECO:0000256" key="2">
    <source>
        <dbReference type="ARBA" id="ARBA00022692"/>
    </source>
</evidence>
<evidence type="ECO:0000259" key="11">
    <source>
        <dbReference type="Pfam" id="PF00689"/>
    </source>
</evidence>
<evidence type="ECO:0000313" key="12">
    <source>
        <dbReference type="EMBL" id="KAG5538098.1"/>
    </source>
</evidence>
<sequence>MGSATTICSDKTGTLTLNQMTVVEAYVGRKKITSPEDNSQFSVVVSSLLHEGIAQNTSGSVFPSKGGGDIEVSGSPTEKAILHWGIKLGMNFDVIRSESTVLKVSPFNSEKKRGGLALKRPNSEVLVHWKGAAELVLASCAGYLDSNGSRQSIENDKMFFKEAIDDMAARSLRCVAIAYRSHEMDKVPTDEEQLSQWNVPDDDLVLLAIVGIKDPCRPGVKDAVRVCTNAGVKVRMVTGDNIQTAKAIAMECGILASDADVGEHHVIEGKTFRELSEKERELVAPKISVMGRSSPNDKLLLVQALRKGGEVVAVTGDGTNDAPALHEADIGLSMGISGTEVAKESSDIIILDDNFASVVKVVRWGRSVYANIQKFIQFQLTVNVAALVINVVAAISAGDVPLNAVQLLWVNLIMDTLGALALATEPPTDHLMKRSPVGRRLEFVGLLFMQSDTKPDTGRLPGLVRSVGDFWLLIFSLPFFSGTPLFDDLRTRNISETLLVLTVLELLQALYQVTVLLVLNFFGKGILNLDHDSQEHANKLKNTLVFNAFVFCQIFNEFNARKPDQMNVFSGITKNRLFVGIVGATFVLQILIIEFLGHFFSTVRLNWSLWLISLVIGIIGWPLAMVGKLIPVPKTPFAKIFIKPYQRCIAARSA</sequence>
<dbReference type="NCBIfam" id="TIGR01494">
    <property type="entry name" value="ATPase_P-type"/>
    <property type="match status" value="1"/>
</dbReference>
<dbReference type="SUPFAM" id="SSF81665">
    <property type="entry name" value="Calcium ATPase, transmembrane domain M"/>
    <property type="match status" value="1"/>
</dbReference>
<accession>A0AAV6JCZ5</accession>
<gene>
    <name evidence="12" type="ORF">RHGRI_025250</name>
</gene>